<dbReference type="Pfam" id="PF13730">
    <property type="entry name" value="HTH_36"/>
    <property type="match status" value="1"/>
</dbReference>
<feature type="compositionally biased region" description="Polar residues" evidence="1">
    <location>
        <begin position="175"/>
        <end position="192"/>
    </location>
</feature>
<dbReference type="RefSeq" id="WP_212009929.1">
    <property type="nucleotide sequence ID" value="NZ_JAAFYZ010000047.1"/>
</dbReference>
<sequence>MQHHPIGSFDWKRIVKRAELPRTTKLIAEFLGDFANADGTEVRPGVELLAKIAGVSTRTVKTHLKTLRATGLIEKTKHSRALGMADEYRLTVPGLDRTPVPMRLDPDYIRIETPAPATDELPEAVDNAFDSVDSSVDEAVDNRSSGPFGADAYVKLDAALGETGRPSRGSGLHPSIQTNHYQPSTGSPQVGTSLEAVHPTDQGESMARGGSEPSDAEYIAAYEILIVLPDTEPFNTVALAELHAAGIVDPSPRQIAVRAADIATRPAVPDEQRSTAPVAIGSHPAEGA</sequence>
<dbReference type="InterPro" id="IPR036388">
    <property type="entry name" value="WH-like_DNA-bd_sf"/>
</dbReference>
<dbReference type="InterPro" id="IPR036390">
    <property type="entry name" value="WH_DNA-bd_sf"/>
</dbReference>
<dbReference type="Gene3D" id="1.10.10.10">
    <property type="entry name" value="Winged helix-like DNA-binding domain superfamily/Winged helix DNA-binding domain"/>
    <property type="match status" value="1"/>
</dbReference>
<accession>A0ABS5KQM3</accession>
<reference evidence="2 3" key="1">
    <citation type="submission" date="2020-02" db="EMBL/GenBank/DDBJ databases">
        <title>Acidophilic actinobacteria isolated from forest soil.</title>
        <authorList>
            <person name="Golinska P."/>
        </authorList>
    </citation>
    <scope>NUCLEOTIDE SEQUENCE [LARGE SCALE GENOMIC DNA]</scope>
    <source>
        <strain evidence="2 3">NL8</strain>
    </source>
</reference>
<feature type="region of interest" description="Disordered" evidence="1">
    <location>
        <begin position="161"/>
        <end position="195"/>
    </location>
</feature>
<evidence type="ECO:0000313" key="2">
    <source>
        <dbReference type="EMBL" id="MBS2548342.1"/>
    </source>
</evidence>
<keyword evidence="3" id="KW-1185">Reference proteome</keyword>
<gene>
    <name evidence="2" type="ORF">KGQ19_15865</name>
</gene>
<protein>
    <submittedName>
        <fullName evidence="2">Helix-turn-helix domain-containing protein</fullName>
    </submittedName>
</protein>
<proteinExistence type="predicted"/>
<comment type="caution">
    <text evidence="2">The sequence shown here is derived from an EMBL/GenBank/DDBJ whole genome shotgun (WGS) entry which is preliminary data.</text>
</comment>
<feature type="region of interest" description="Disordered" evidence="1">
    <location>
        <begin position="266"/>
        <end position="288"/>
    </location>
</feature>
<dbReference type="EMBL" id="JAAFYZ010000047">
    <property type="protein sequence ID" value="MBS2548342.1"/>
    <property type="molecule type" value="Genomic_DNA"/>
</dbReference>
<evidence type="ECO:0000256" key="1">
    <source>
        <dbReference type="SAM" id="MobiDB-lite"/>
    </source>
</evidence>
<dbReference type="SUPFAM" id="SSF46785">
    <property type="entry name" value="Winged helix' DNA-binding domain"/>
    <property type="match status" value="1"/>
</dbReference>
<name>A0ABS5KQM3_9ACTN</name>
<evidence type="ECO:0000313" key="3">
    <source>
        <dbReference type="Proteomes" id="UP000730482"/>
    </source>
</evidence>
<organism evidence="2 3">
    <name type="scientific">Catenulispora pinistramenti</name>
    <dbReference type="NCBI Taxonomy" id="2705254"/>
    <lineage>
        <taxon>Bacteria</taxon>
        <taxon>Bacillati</taxon>
        <taxon>Actinomycetota</taxon>
        <taxon>Actinomycetes</taxon>
        <taxon>Catenulisporales</taxon>
        <taxon>Catenulisporaceae</taxon>
        <taxon>Catenulispora</taxon>
    </lineage>
</organism>
<dbReference type="Proteomes" id="UP000730482">
    <property type="component" value="Unassembled WGS sequence"/>
</dbReference>